<organism evidence="2">
    <name type="scientific">marine sediment metagenome</name>
    <dbReference type="NCBI Taxonomy" id="412755"/>
    <lineage>
        <taxon>unclassified sequences</taxon>
        <taxon>metagenomes</taxon>
        <taxon>ecological metagenomes</taxon>
    </lineage>
</organism>
<gene>
    <name evidence="2" type="ORF">S01H4_46282</name>
</gene>
<protein>
    <submittedName>
        <fullName evidence="2">Uncharacterized protein</fullName>
    </submittedName>
</protein>
<feature type="non-terminal residue" evidence="2">
    <location>
        <position position="1"/>
    </location>
</feature>
<sequence length="108" mass="11819">TKLQEEVAYRDRRINELKEPKAVMPSSLAQGITAQSTPGYEPISTHSAPATPAPSPAIPTGTGRRLCPNCGASGFAIKEVEDRSRIISYIPKPIYKKKQVCTKCGFEW</sequence>
<dbReference type="EMBL" id="BART01025848">
    <property type="protein sequence ID" value="GAG90738.1"/>
    <property type="molecule type" value="Genomic_DNA"/>
</dbReference>
<accession>X1C2U0</accession>
<evidence type="ECO:0000256" key="1">
    <source>
        <dbReference type="SAM" id="MobiDB-lite"/>
    </source>
</evidence>
<comment type="caution">
    <text evidence="2">The sequence shown here is derived from an EMBL/GenBank/DDBJ whole genome shotgun (WGS) entry which is preliminary data.</text>
</comment>
<feature type="region of interest" description="Disordered" evidence="1">
    <location>
        <begin position="20"/>
        <end position="62"/>
    </location>
</feature>
<evidence type="ECO:0000313" key="2">
    <source>
        <dbReference type="EMBL" id="GAG90738.1"/>
    </source>
</evidence>
<feature type="compositionally biased region" description="Polar residues" evidence="1">
    <location>
        <begin position="27"/>
        <end position="38"/>
    </location>
</feature>
<dbReference type="AlphaFoldDB" id="X1C2U0"/>
<reference evidence="2" key="1">
    <citation type="journal article" date="2014" name="Front. Microbiol.">
        <title>High frequency of phylogenetically diverse reductive dehalogenase-homologous genes in deep subseafloor sedimentary metagenomes.</title>
        <authorList>
            <person name="Kawai M."/>
            <person name="Futagami T."/>
            <person name="Toyoda A."/>
            <person name="Takaki Y."/>
            <person name="Nishi S."/>
            <person name="Hori S."/>
            <person name="Arai W."/>
            <person name="Tsubouchi T."/>
            <person name="Morono Y."/>
            <person name="Uchiyama I."/>
            <person name="Ito T."/>
            <person name="Fujiyama A."/>
            <person name="Inagaki F."/>
            <person name="Takami H."/>
        </authorList>
    </citation>
    <scope>NUCLEOTIDE SEQUENCE</scope>
    <source>
        <strain evidence="2">Expedition CK06-06</strain>
    </source>
</reference>
<name>X1C2U0_9ZZZZ</name>
<proteinExistence type="predicted"/>